<dbReference type="AlphaFoldDB" id="A0A6A0AZH3"/>
<sequence>MWVHLSALDGTAEVYPRMSGIRSDMDQASFLTWTASIVGSVPATAKGAEDSSTRQETRT</sequence>
<protein>
    <submittedName>
        <fullName evidence="1">Uncharacterized protein</fullName>
    </submittedName>
</protein>
<organism evidence="1 2">
    <name type="scientific">Streptomyces pacificus</name>
    <dbReference type="NCBI Taxonomy" id="2705029"/>
    <lineage>
        <taxon>Bacteria</taxon>
        <taxon>Bacillati</taxon>
        <taxon>Actinomycetota</taxon>
        <taxon>Actinomycetes</taxon>
        <taxon>Kitasatosporales</taxon>
        <taxon>Streptomycetaceae</taxon>
        <taxon>Streptomyces</taxon>
    </lineage>
</organism>
<evidence type="ECO:0000313" key="2">
    <source>
        <dbReference type="Proteomes" id="UP000484988"/>
    </source>
</evidence>
<evidence type="ECO:0000313" key="1">
    <source>
        <dbReference type="EMBL" id="GFH38359.1"/>
    </source>
</evidence>
<accession>A0A6A0AZH3</accession>
<gene>
    <name evidence="1" type="ORF">SCWH03_46010</name>
</gene>
<name>A0A6A0AZH3_9ACTN</name>
<keyword evidence="2" id="KW-1185">Reference proteome</keyword>
<reference evidence="1 2" key="1">
    <citation type="submission" date="2020-02" db="EMBL/GenBank/DDBJ databases">
        <title>Whole Genome Shotgun Sequence of Streptomyces sp. strain CWH03.</title>
        <authorList>
            <person name="Dohra H."/>
            <person name="Kodani S."/>
            <person name="Yamamura H."/>
        </authorList>
    </citation>
    <scope>NUCLEOTIDE SEQUENCE [LARGE SCALE GENOMIC DNA]</scope>
    <source>
        <strain evidence="1 2">CWH03</strain>
    </source>
</reference>
<proteinExistence type="predicted"/>
<dbReference type="EMBL" id="BLLG01000016">
    <property type="protein sequence ID" value="GFH38359.1"/>
    <property type="molecule type" value="Genomic_DNA"/>
</dbReference>
<dbReference type="Proteomes" id="UP000484988">
    <property type="component" value="Unassembled WGS sequence"/>
</dbReference>
<comment type="caution">
    <text evidence="1">The sequence shown here is derived from an EMBL/GenBank/DDBJ whole genome shotgun (WGS) entry which is preliminary data.</text>
</comment>